<reference evidence="2 3" key="1">
    <citation type="submission" date="2015-09" db="EMBL/GenBank/DDBJ databases">
        <title>Genome announcement of multiple Pseudomonas syringae strains.</title>
        <authorList>
            <person name="Thakur S."/>
            <person name="Wang P.W."/>
            <person name="Gong Y."/>
            <person name="Weir B.S."/>
            <person name="Guttman D.S."/>
        </authorList>
    </citation>
    <scope>NUCLEOTIDE SEQUENCE [LARGE SCALE GENOMIC DNA]</scope>
    <source>
        <strain evidence="2 3">ICMP17001</strain>
    </source>
</reference>
<proteinExistence type="predicted"/>
<evidence type="ECO:0000256" key="1">
    <source>
        <dbReference type="SAM" id="MobiDB-lite"/>
    </source>
</evidence>
<evidence type="ECO:0000313" key="2">
    <source>
        <dbReference type="EMBL" id="KPW86793.1"/>
    </source>
</evidence>
<organism evidence="2 3">
    <name type="scientific">Pseudomonas syringae pv. coryli</name>
    <dbReference type="NCBI Taxonomy" id="317659"/>
    <lineage>
        <taxon>Bacteria</taxon>
        <taxon>Pseudomonadati</taxon>
        <taxon>Pseudomonadota</taxon>
        <taxon>Gammaproteobacteria</taxon>
        <taxon>Pseudomonadales</taxon>
        <taxon>Pseudomonadaceae</taxon>
        <taxon>Pseudomonas</taxon>
    </lineage>
</organism>
<gene>
    <name evidence="2" type="ORF">ALO75_200035</name>
</gene>
<dbReference type="EMBL" id="LJQC01001084">
    <property type="protein sequence ID" value="KPW86793.1"/>
    <property type="molecule type" value="Genomic_DNA"/>
</dbReference>
<name>A0A0P9RQT4_9PSED</name>
<protein>
    <submittedName>
        <fullName evidence="2">Uncharacterized protein</fullName>
    </submittedName>
</protein>
<dbReference type="AlphaFoldDB" id="A0A0P9RQT4"/>
<feature type="region of interest" description="Disordered" evidence="1">
    <location>
        <begin position="146"/>
        <end position="165"/>
    </location>
</feature>
<sequence length="228" mass="24848">MQHAGVVQRSHDCQQRIHPGVLLAAACRAAAPQLRQGEQPDRRETMLCLLSGAHDTVTTNHLITVAVLPEHLAVLDLGQSGRACADGLGRTLLGIQRGSGYQQAQRPDRAAMRIHPAGGAQHRGFAFTAKPAQCLTQWLAHDTELRGGVGHPLESRPQRQRRRMHQPQVQVAVRAAATPVHQSRFGRQVGFVDQGVDRQIGQSLGQRGRLRCPLKCAHYQLLNLAGGL</sequence>
<keyword evidence="3" id="KW-1185">Reference proteome</keyword>
<dbReference type="Proteomes" id="UP000051335">
    <property type="component" value="Unassembled WGS sequence"/>
</dbReference>
<evidence type="ECO:0000313" key="3">
    <source>
        <dbReference type="Proteomes" id="UP000051335"/>
    </source>
</evidence>
<comment type="caution">
    <text evidence="2">The sequence shown here is derived from an EMBL/GenBank/DDBJ whole genome shotgun (WGS) entry which is preliminary data.</text>
</comment>
<accession>A0A0P9RQT4</accession>